<comment type="catalytic activity">
    <reaction evidence="15">
        <text>L-seryl-[protein] + ATP = O-phospho-L-seryl-[protein] + ADP + H(+)</text>
        <dbReference type="Rhea" id="RHEA:17989"/>
        <dbReference type="Rhea" id="RHEA-COMP:9863"/>
        <dbReference type="Rhea" id="RHEA-COMP:11604"/>
        <dbReference type="ChEBI" id="CHEBI:15378"/>
        <dbReference type="ChEBI" id="CHEBI:29999"/>
        <dbReference type="ChEBI" id="CHEBI:30616"/>
        <dbReference type="ChEBI" id="CHEBI:83421"/>
        <dbReference type="ChEBI" id="CHEBI:456216"/>
        <dbReference type="EC" id="2.7.11.1"/>
    </reaction>
</comment>
<dbReference type="Proteomes" id="UP000593562">
    <property type="component" value="Unassembled WGS sequence"/>
</dbReference>
<keyword evidence="12 20" id="KW-0675">Receptor</keyword>
<evidence type="ECO:0000256" key="18">
    <source>
        <dbReference type="SAM" id="SignalP"/>
    </source>
</evidence>
<keyword evidence="21" id="KW-1185">Reference proteome</keyword>
<keyword evidence="9 16" id="KW-0067">ATP-binding</keyword>
<evidence type="ECO:0000256" key="16">
    <source>
        <dbReference type="PROSITE-ProRule" id="PRU10141"/>
    </source>
</evidence>
<dbReference type="PROSITE" id="PS50011">
    <property type="entry name" value="PROTEIN_KINASE_DOM"/>
    <property type="match status" value="1"/>
</dbReference>
<evidence type="ECO:0000256" key="2">
    <source>
        <dbReference type="ARBA" id="ARBA00012513"/>
    </source>
</evidence>
<evidence type="ECO:0000256" key="10">
    <source>
        <dbReference type="ARBA" id="ARBA00022989"/>
    </source>
</evidence>
<comment type="catalytic activity">
    <reaction evidence="14">
        <text>L-threonyl-[protein] + ATP = O-phospho-L-threonyl-[protein] + ADP + H(+)</text>
        <dbReference type="Rhea" id="RHEA:46608"/>
        <dbReference type="Rhea" id="RHEA-COMP:11060"/>
        <dbReference type="Rhea" id="RHEA-COMP:11605"/>
        <dbReference type="ChEBI" id="CHEBI:15378"/>
        <dbReference type="ChEBI" id="CHEBI:30013"/>
        <dbReference type="ChEBI" id="CHEBI:30616"/>
        <dbReference type="ChEBI" id="CHEBI:61977"/>
        <dbReference type="ChEBI" id="CHEBI:456216"/>
        <dbReference type="EC" id="2.7.11.1"/>
    </reaction>
</comment>
<dbReference type="EC" id="2.7.11.1" evidence="2"/>
<evidence type="ECO:0000256" key="7">
    <source>
        <dbReference type="ARBA" id="ARBA00022741"/>
    </source>
</evidence>
<dbReference type="Gene3D" id="3.30.200.20">
    <property type="entry name" value="Phosphorylase Kinase, domain 1"/>
    <property type="match status" value="1"/>
</dbReference>
<dbReference type="Pfam" id="PF19160">
    <property type="entry name" value="SPARK"/>
    <property type="match status" value="1"/>
</dbReference>
<protein>
    <recommendedName>
        <fullName evidence="2">non-specific serine/threonine protein kinase</fullName>
        <ecNumber evidence="2">2.7.11.1</ecNumber>
    </recommendedName>
</protein>
<comment type="caution">
    <text evidence="20">The sequence shown here is derived from an EMBL/GenBank/DDBJ whole genome shotgun (WGS) entry which is preliminary data.</text>
</comment>
<dbReference type="EMBL" id="JAAARO010000011">
    <property type="protein sequence ID" value="KAF5740559.1"/>
    <property type="molecule type" value="Genomic_DNA"/>
</dbReference>
<keyword evidence="5 17" id="KW-0812">Transmembrane</keyword>
<evidence type="ECO:0000256" key="6">
    <source>
        <dbReference type="ARBA" id="ARBA00022729"/>
    </source>
</evidence>
<evidence type="ECO:0000256" key="3">
    <source>
        <dbReference type="ARBA" id="ARBA00022527"/>
    </source>
</evidence>
<keyword evidence="8 20" id="KW-0418">Kinase</keyword>
<feature type="chain" id="PRO_5029644796" description="non-specific serine/threonine protein kinase" evidence="18">
    <location>
        <begin position="18"/>
        <end position="598"/>
    </location>
</feature>
<keyword evidence="6 18" id="KW-0732">Signal</keyword>
<dbReference type="InterPro" id="IPR011009">
    <property type="entry name" value="Kinase-like_dom_sf"/>
</dbReference>
<dbReference type="PANTHER" id="PTHR47989:SF62">
    <property type="entry name" value="OS05G0423500 PROTEIN"/>
    <property type="match status" value="1"/>
</dbReference>
<comment type="subcellular location">
    <subcellularLocation>
        <location evidence="1">Membrane</location>
        <topology evidence="1">Single-pass type I membrane protein</topology>
    </subcellularLocation>
</comment>
<evidence type="ECO:0000256" key="1">
    <source>
        <dbReference type="ARBA" id="ARBA00004479"/>
    </source>
</evidence>
<evidence type="ECO:0000256" key="12">
    <source>
        <dbReference type="ARBA" id="ARBA00023170"/>
    </source>
</evidence>
<dbReference type="InterPro" id="IPR017441">
    <property type="entry name" value="Protein_kinase_ATP_BS"/>
</dbReference>
<organism evidence="20 21">
    <name type="scientific">Tripterygium wilfordii</name>
    <name type="common">Thunder God vine</name>
    <dbReference type="NCBI Taxonomy" id="458696"/>
    <lineage>
        <taxon>Eukaryota</taxon>
        <taxon>Viridiplantae</taxon>
        <taxon>Streptophyta</taxon>
        <taxon>Embryophyta</taxon>
        <taxon>Tracheophyta</taxon>
        <taxon>Spermatophyta</taxon>
        <taxon>Magnoliopsida</taxon>
        <taxon>eudicotyledons</taxon>
        <taxon>Gunneridae</taxon>
        <taxon>Pentapetalae</taxon>
        <taxon>rosids</taxon>
        <taxon>fabids</taxon>
        <taxon>Celastrales</taxon>
        <taxon>Celastraceae</taxon>
        <taxon>Tripterygium</taxon>
    </lineage>
</organism>
<dbReference type="FunFam" id="1.10.510.10:FF:000287">
    <property type="entry name" value="probable LRR receptor-like serine/threonine-protein kinase RKF3"/>
    <property type="match status" value="1"/>
</dbReference>
<keyword evidence="3" id="KW-0723">Serine/threonine-protein kinase</keyword>
<sequence>MSMPYLMIFLLLGKGFGFFNASFCSAGDNENPRRQLSNFTCPLDFRSQRELMINNLQRLAFVDVPTECQAIVHSTRLIRSYYLKSTGYFYPPFNTSDACWNSYLDLVHEFIPEFNLQSTCGFNAGLIAQGCLNVSTQSQFETLITNSELQDIRLSCNQSLADNSSCASCLSTLSRVQTAHFTGPGVSNTSDCASYPYVYAAAVANRDGPTDSNTVRCLLSISFDPRNSHAKKKHLTEMWWGLAWCTCGLFGGVVIVWFISRRKKRLIKRKSKWKRNMAHDEMVSHLEMEMSSVNSAITKFTIEEIKKATNNFSRDKIIGMGGYANVYKGILEDRTMVALKRFKNCSAIGDANFAHEVEVFASVRHANIVTLRGYCTTAAPAEGCQRIIVCDLVQNGSLHDHLFQPGKKKLSWPVRQKIAIGTARGLAYLHFGLNPAVIHRDVKASNILLDEAFEPKLADFGLAKFTPDGFSHLSTKVAGTLGYVSPEYALYGQLTEKSDVYSFGVVLLELLSGKEAFTSADNGETSLLTDWAWSLVREHRTLAVIDETMPELGPPDIMEKYILVAVLSSHPLSQARPTMNQIVKLLETDSLIPSIPDR</sequence>
<dbReference type="GO" id="GO:0016020">
    <property type="term" value="C:membrane"/>
    <property type="evidence" value="ECO:0007669"/>
    <property type="project" value="UniProtKB-SubCell"/>
</dbReference>
<evidence type="ECO:0000256" key="15">
    <source>
        <dbReference type="ARBA" id="ARBA00048679"/>
    </source>
</evidence>
<dbReference type="InterPro" id="IPR000719">
    <property type="entry name" value="Prot_kinase_dom"/>
</dbReference>
<dbReference type="Gene3D" id="1.10.510.10">
    <property type="entry name" value="Transferase(Phosphotransferase) domain 1"/>
    <property type="match status" value="1"/>
</dbReference>
<evidence type="ECO:0000259" key="19">
    <source>
        <dbReference type="PROSITE" id="PS50011"/>
    </source>
</evidence>
<dbReference type="InterPro" id="IPR043891">
    <property type="entry name" value="SPARK"/>
</dbReference>
<evidence type="ECO:0000256" key="13">
    <source>
        <dbReference type="ARBA" id="ARBA00023180"/>
    </source>
</evidence>
<dbReference type="GO" id="GO:0004674">
    <property type="term" value="F:protein serine/threonine kinase activity"/>
    <property type="evidence" value="ECO:0007669"/>
    <property type="project" value="UniProtKB-KW"/>
</dbReference>
<dbReference type="GO" id="GO:0005524">
    <property type="term" value="F:ATP binding"/>
    <property type="evidence" value="ECO:0007669"/>
    <property type="project" value="UniProtKB-UniRule"/>
</dbReference>
<evidence type="ECO:0000256" key="4">
    <source>
        <dbReference type="ARBA" id="ARBA00022679"/>
    </source>
</evidence>
<feature type="domain" description="Protein kinase" evidence="19">
    <location>
        <begin position="312"/>
        <end position="598"/>
    </location>
</feature>
<evidence type="ECO:0000313" key="21">
    <source>
        <dbReference type="Proteomes" id="UP000593562"/>
    </source>
</evidence>
<keyword evidence="4" id="KW-0808">Transferase</keyword>
<dbReference type="SUPFAM" id="SSF56112">
    <property type="entry name" value="Protein kinase-like (PK-like)"/>
    <property type="match status" value="1"/>
</dbReference>
<feature type="transmembrane region" description="Helical" evidence="17">
    <location>
        <begin position="238"/>
        <end position="260"/>
    </location>
</feature>
<evidence type="ECO:0000256" key="14">
    <source>
        <dbReference type="ARBA" id="ARBA00047899"/>
    </source>
</evidence>
<keyword evidence="13" id="KW-0325">Glycoprotein</keyword>
<keyword evidence="10 17" id="KW-1133">Transmembrane helix</keyword>
<keyword evidence="11 17" id="KW-0472">Membrane</keyword>
<gene>
    <name evidence="20" type="ORF">HS088_TW11G00633</name>
</gene>
<dbReference type="PROSITE" id="PS00108">
    <property type="entry name" value="PROTEIN_KINASE_ST"/>
    <property type="match status" value="1"/>
</dbReference>
<name>A0A7J7D2T4_TRIWF</name>
<reference evidence="20 21" key="1">
    <citation type="journal article" date="2020" name="Nat. Commun.">
        <title>Genome of Tripterygium wilfordii and identification of cytochrome P450 involved in triptolide biosynthesis.</title>
        <authorList>
            <person name="Tu L."/>
            <person name="Su P."/>
            <person name="Zhang Z."/>
            <person name="Gao L."/>
            <person name="Wang J."/>
            <person name="Hu T."/>
            <person name="Zhou J."/>
            <person name="Zhang Y."/>
            <person name="Zhao Y."/>
            <person name="Liu Y."/>
            <person name="Song Y."/>
            <person name="Tong Y."/>
            <person name="Lu Y."/>
            <person name="Yang J."/>
            <person name="Xu C."/>
            <person name="Jia M."/>
            <person name="Peters R.J."/>
            <person name="Huang L."/>
            <person name="Gao W."/>
        </authorList>
    </citation>
    <scope>NUCLEOTIDE SEQUENCE [LARGE SCALE GENOMIC DNA]</scope>
    <source>
        <strain evidence="21">cv. XIE 37</strain>
        <tissue evidence="20">Leaf</tissue>
    </source>
</reference>
<feature type="binding site" evidence="16">
    <location>
        <position position="340"/>
    </location>
    <ligand>
        <name>ATP</name>
        <dbReference type="ChEBI" id="CHEBI:30616"/>
    </ligand>
</feature>
<dbReference type="PROSITE" id="PS00107">
    <property type="entry name" value="PROTEIN_KINASE_ATP"/>
    <property type="match status" value="1"/>
</dbReference>
<dbReference type="FunFam" id="3.30.200.20:FF:000015">
    <property type="entry name" value="Somatic embryogenesis receptor kinase 1"/>
    <property type="match status" value="1"/>
</dbReference>
<evidence type="ECO:0000256" key="8">
    <source>
        <dbReference type="ARBA" id="ARBA00022777"/>
    </source>
</evidence>
<evidence type="ECO:0000256" key="11">
    <source>
        <dbReference type="ARBA" id="ARBA00023136"/>
    </source>
</evidence>
<dbReference type="SMART" id="SM00220">
    <property type="entry name" value="S_TKc"/>
    <property type="match status" value="1"/>
</dbReference>
<accession>A0A7J7D2T4</accession>
<evidence type="ECO:0000256" key="9">
    <source>
        <dbReference type="ARBA" id="ARBA00022840"/>
    </source>
</evidence>
<evidence type="ECO:0000256" key="17">
    <source>
        <dbReference type="SAM" id="Phobius"/>
    </source>
</evidence>
<dbReference type="CDD" id="cd14066">
    <property type="entry name" value="STKc_IRAK"/>
    <property type="match status" value="1"/>
</dbReference>
<keyword evidence="7 16" id="KW-0547">Nucleotide-binding</keyword>
<feature type="signal peptide" evidence="18">
    <location>
        <begin position="1"/>
        <end position="17"/>
    </location>
</feature>
<dbReference type="AlphaFoldDB" id="A0A7J7D2T4"/>
<dbReference type="Pfam" id="PF00069">
    <property type="entry name" value="Pkinase"/>
    <property type="match status" value="1"/>
</dbReference>
<dbReference type="InParanoid" id="A0A7J7D2T4"/>
<evidence type="ECO:0000256" key="5">
    <source>
        <dbReference type="ARBA" id="ARBA00022692"/>
    </source>
</evidence>
<proteinExistence type="predicted"/>
<dbReference type="InterPro" id="IPR008271">
    <property type="entry name" value="Ser/Thr_kinase_AS"/>
</dbReference>
<evidence type="ECO:0000313" key="20">
    <source>
        <dbReference type="EMBL" id="KAF5740559.1"/>
    </source>
</evidence>
<dbReference type="PANTHER" id="PTHR47989">
    <property type="entry name" value="OS01G0750732 PROTEIN"/>
    <property type="match status" value="1"/>
</dbReference>